<protein>
    <submittedName>
        <fullName evidence="2">Down syndrome critical region homolog 6 (Human) (Predicted), isoform CRA_a</fullName>
    </submittedName>
</protein>
<dbReference type="EMBL" id="CH474083">
    <property type="protein sequence ID" value="EDL76722.1"/>
    <property type="molecule type" value="Genomic_DNA"/>
</dbReference>
<keyword evidence="1" id="KW-0812">Transmembrane</keyword>
<feature type="transmembrane region" description="Helical" evidence="1">
    <location>
        <begin position="40"/>
        <end position="67"/>
    </location>
</feature>
<keyword evidence="1" id="KW-1133">Transmembrane helix</keyword>
<accession>A6KPX9</accession>
<gene>
    <name evidence="2" type="primary">Dscr6_predicted</name>
    <name evidence="2" type="ORF">rCG_53102</name>
</gene>
<evidence type="ECO:0000313" key="3">
    <source>
        <dbReference type="Proteomes" id="UP000234681"/>
    </source>
</evidence>
<evidence type="ECO:0000256" key="1">
    <source>
        <dbReference type="SAM" id="Phobius"/>
    </source>
</evidence>
<proteinExistence type="predicted"/>
<organism evidence="2 3">
    <name type="scientific">Rattus norvegicus</name>
    <name type="common">Rat</name>
    <dbReference type="NCBI Taxonomy" id="10116"/>
    <lineage>
        <taxon>Eukaryota</taxon>
        <taxon>Metazoa</taxon>
        <taxon>Chordata</taxon>
        <taxon>Craniata</taxon>
        <taxon>Vertebrata</taxon>
        <taxon>Euteleostomi</taxon>
        <taxon>Mammalia</taxon>
        <taxon>Eutheria</taxon>
        <taxon>Euarchontoglires</taxon>
        <taxon>Glires</taxon>
        <taxon>Rodentia</taxon>
        <taxon>Myomorpha</taxon>
        <taxon>Muroidea</taxon>
        <taxon>Muridae</taxon>
        <taxon>Murinae</taxon>
        <taxon>Rattus</taxon>
    </lineage>
</organism>
<dbReference type="AlphaFoldDB" id="A6KPX9"/>
<dbReference type="Proteomes" id="UP000234681">
    <property type="component" value="Chromosome 11"/>
</dbReference>
<sequence length="90" mass="9997">MLVTVSQGQPSLPGFFSSLLCGKFRGWTVLSTCSGHELNFYFLDVCMCVCVCLCLCICLCVCTHVLMHTFEEGCLMRCSQEEGLWSSLPL</sequence>
<evidence type="ECO:0000313" key="2">
    <source>
        <dbReference type="EMBL" id="EDL76722.1"/>
    </source>
</evidence>
<name>A6KPX9_RAT</name>
<keyword evidence="1" id="KW-0472">Membrane</keyword>
<reference evidence="3" key="1">
    <citation type="submission" date="2005-09" db="EMBL/GenBank/DDBJ databases">
        <authorList>
            <person name="Mural R.J."/>
            <person name="Li P.W."/>
            <person name="Adams M.D."/>
            <person name="Amanatides P.G."/>
            <person name="Baden-Tillson H."/>
            <person name="Barnstead M."/>
            <person name="Chin S.H."/>
            <person name="Dew I."/>
            <person name="Evans C.A."/>
            <person name="Ferriera S."/>
            <person name="Flanigan M."/>
            <person name="Fosler C."/>
            <person name="Glodek A."/>
            <person name="Gu Z."/>
            <person name="Holt R.A."/>
            <person name="Jennings D."/>
            <person name="Kraft C.L."/>
            <person name="Lu F."/>
            <person name="Nguyen T."/>
            <person name="Nusskern D.R."/>
            <person name="Pfannkoch C.M."/>
            <person name="Sitter C."/>
            <person name="Sutton G.G."/>
            <person name="Venter J.C."/>
            <person name="Wang Z."/>
            <person name="Woodage T."/>
            <person name="Zheng X.H."/>
            <person name="Zhong F."/>
        </authorList>
    </citation>
    <scope>NUCLEOTIDE SEQUENCE [LARGE SCALE GENOMIC DNA]</scope>
    <source>
        <strain>BN</strain>
        <strain evidence="3">Sprague-Dawley</strain>
    </source>
</reference>